<organism evidence="1 2">
    <name type="scientific">Pararge aegeria aegeria</name>
    <dbReference type="NCBI Taxonomy" id="348720"/>
    <lineage>
        <taxon>Eukaryota</taxon>
        <taxon>Metazoa</taxon>
        <taxon>Ecdysozoa</taxon>
        <taxon>Arthropoda</taxon>
        <taxon>Hexapoda</taxon>
        <taxon>Insecta</taxon>
        <taxon>Pterygota</taxon>
        <taxon>Neoptera</taxon>
        <taxon>Endopterygota</taxon>
        <taxon>Lepidoptera</taxon>
        <taxon>Glossata</taxon>
        <taxon>Ditrysia</taxon>
        <taxon>Papilionoidea</taxon>
        <taxon>Nymphalidae</taxon>
        <taxon>Satyrinae</taxon>
        <taxon>Satyrini</taxon>
        <taxon>Parargina</taxon>
        <taxon>Pararge</taxon>
    </lineage>
</organism>
<dbReference type="EMBL" id="CAKXAJ010023378">
    <property type="protein sequence ID" value="CAH2227659.1"/>
    <property type="molecule type" value="Genomic_DNA"/>
</dbReference>
<evidence type="ECO:0000313" key="2">
    <source>
        <dbReference type="Proteomes" id="UP000838756"/>
    </source>
</evidence>
<feature type="non-terminal residue" evidence="1">
    <location>
        <position position="1"/>
    </location>
</feature>
<proteinExistence type="predicted"/>
<gene>
    <name evidence="1" type="primary">jg2115</name>
    <name evidence="1" type="ORF">PAEG_LOCUS8035</name>
</gene>
<dbReference type="AlphaFoldDB" id="A0A8S4R2P5"/>
<name>A0A8S4R2P5_9NEOP</name>
<keyword evidence="2" id="KW-1185">Reference proteome</keyword>
<accession>A0A8S4R2P5</accession>
<evidence type="ECO:0000313" key="1">
    <source>
        <dbReference type="EMBL" id="CAH2227659.1"/>
    </source>
</evidence>
<reference evidence="1" key="1">
    <citation type="submission" date="2022-03" db="EMBL/GenBank/DDBJ databases">
        <authorList>
            <person name="Lindestad O."/>
        </authorList>
    </citation>
    <scope>NUCLEOTIDE SEQUENCE</scope>
</reference>
<dbReference type="Proteomes" id="UP000838756">
    <property type="component" value="Unassembled WGS sequence"/>
</dbReference>
<comment type="caution">
    <text evidence="1">The sequence shown here is derived from an EMBL/GenBank/DDBJ whole genome shotgun (WGS) entry which is preliminary data.</text>
</comment>
<protein>
    <submittedName>
        <fullName evidence="1">Jg2115 protein</fullName>
    </submittedName>
</protein>
<sequence>VAVLSAVVFQVEGPGFDEKLDATNYSGLATLVGTLAFQYSTLRNKWVVM</sequence>